<comment type="catalytic activity">
    <reaction evidence="2">
        <text>a uridine in RNA = a pseudouridine in RNA</text>
        <dbReference type="Rhea" id="RHEA:48348"/>
        <dbReference type="Rhea" id="RHEA-COMP:12068"/>
        <dbReference type="Rhea" id="RHEA-COMP:12069"/>
        <dbReference type="ChEBI" id="CHEBI:65314"/>
        <dbReference type="ChEBI" id="CHEBI:65315"/>
    </reaction>
</comment>
<organism evidence="4 5">
    <name type="scientific">Deinococcus cellulosilyticus (strain DSM 18568 / NBRC 106333 / KACC 11606 / 5516J-15)</name>
    <dbReference type="NCBI Taxonomy" id="1223518"/>
    <lineage>
        <taxon>Bacteria</taxon>
        <taxon>Thermotogati</taxon>
        <taxon>Deinococcota</taxon>
        <taxon>Deinococci</taxon>
        <taxon>Deinococcales</taxon>
        <taxon>Deinococcaceae</taxon>
        <taxon>Deinococcus</taxon>
    </lineage>
</organism>
<dbReference type="EC" id="5.4.99.-" evidence="2"/>
<comment type="similarity">
    <text evidence="1 2">Belongs to the pseudouridine synthase RluA family.</text>
</comment>
<dbReference type="Pfam" id="PF00849">
    <property type="entry name" value="PseudoU_synth_2"/>
    <property type="match status" value="1"/>
</dbReference>
<dbReference type="InterPro" id="IPR020103">
    <property type="entry name" value="PsdUridine_synth_cat_dom_sf"/>
</dbReference>
<evidence type="ECO:0000256" key="2">
    <source>
        <dbReference type="RuleBase" id="RU362028"/>
    </source>
</evidence>
<accession>A0A511MVY9</accession>
<dbReference type="InterPro" id="IPR006224">
    <property type="entry name" value="PsdUridine_synth_RluA-like_CS"/>
</dbReference>
<evidence type="ECO:0000313" key="4">
    <source>
        <dbReference type="EMBL" id="GEM44742.1"/>
    </source>
</evidence>
<dbReference type="PANTHER" id="PTHR21600">
    <property type="entry name" value="MITOCHONDRIAL RNA PSEUDOURIDINE SYNTHASE"/>
    <property type="match status" value="1"/>
</dbReference>
<name>A0A511MVY9_DEIC1</name>
<keyword evidence="5" id="KW-1185">Reference proteome</keyword>
<dbReference type="EMBL" id="BJXB01000001">
    <property type="protein sequence ID" value="GEM44742.1"/>
    <property type="molecule type" value="Genomic_DNA"/>
</dbReference>
<dbReference type="SUPFAM" id="SSF55120">
    <property type="entry name" value="Pseudouridine synthase"/>
    <property type="match status" value="1"/>
</dbReference>
<dbReference type="CDD" id="cd02869">
    <property type="entry name" value="PseudoU_synth_RluA_like"/>
    <property type="match status" value="1"/>
</dbReference>
<comment type="caution">
    <text evidence="4">The sequence shown here is derived from an EMBL/GenBank/DDBJ whole genome shotgun (WGS) entry which is preliminary data.</text>
</comment>
<sequence length="298" mass="33137">MKLNQGYAYTEQLGKKAAGLTLLDYLSRFYTHSTLEDWQQRLIREEIELDGQTVSGNPELKPGQALVWHRPPWEEPEVPLDFTVVHEDEHLLAINKPSGLPTMPAGGFLEHTLLMQVRKNRSEASPLHRLGRYTSGIVLFARTAEGASLMAKAWRDHEVQKRYLAVASGQAPEELYQISTPIGPVLHPRLGSVFAASPDGKPSYSLARVLERIRNATLFQVDIQTGRPHQIRIHLASIGHPLVGDPLYGPDGLPLKENPGLPGDGGYRLHAARLVFQHPISAEQVDLQAPLPEGFWSK</sequence>
<dbReference type="NCBIfam" id="TIGR00005">
    <property type="entry name" value="rluA_subfam"/>
    <property type="match status" value="1"/>
</dbReference>
<dbReference type="InterPro" id="IPR006225">
    <property type="entry name" value="PsdUridine_synth_RluC/D"/>
</dbReference>
<gene>
    <name evidence="4" type="ORF">DC3_03770</name>
</gene>
<dbReference type="AlphaFoldDB" id="A0A511MVY9"/>
<dbReference type="OrthoDB" id="128480at2"/>
<dbReference type="GO" id="GO:0140098">
    <property type="term" value="F:catalytic activity, acting on RNA"/>
    <property type="evidence" value="ECO:0007669"/>
    <property type="project" value="UniProtKB-ARBA"/>
</dbReference>
<dbReference type="GO" id="GO:0009982">
    <property type="term" value="F:pseudouridine synthase activity"/>
    <property type="evidence" value="ECO:0007669"/>
    <property type="project" value="InterPro"/>
</dbReference>
<evidence type="ECO:0000259" key="3">
    <source>
        <dbReference type="Pfam" id="PF00849"/>
    </source>
</evidence>
<dbReference type="Proteomes" id="UP000321306">
    <property type="component" value="Unassembled WGS sequence"/>
</dbReference>
<evidence type="ECO:0000313" key="5">
    <source>
        <dbReference type="Proteomes" id="UP000321306"/>
    </source>
</evidence>
<proteinExistence type="inferred from homology"/>
<dbReference type="GO" id="GO:0000455">
    <property type="term" value="P:enzyme-directed rRNA pseudouridine synthesis"/>
    <property type="evidence" value="ECO:0007669"/>
    <property type="project" value="TreeGrafter"/>
</dbReference>
<dbReference type="GO" id="GO:0003723">
    <property type="term" value="F:RNA binding"/>
    <property type="evidence" value="ECO:0007669"/>
    <property type="project" value="InterPro"/>
</dbReference>
<reference evidence="4 5" key="1">
    <citation type="submission" date="2019-07" db="EMBL/GenBank/DDBJ databases">
        <title>Whole genome shotgun sequence of Deinococcus cellulosilyticus NBRC 106333.</title>
        <authorList>
            <person name="Hosoyama A."/>
            <person name="Uohara A."/>
            <person name="Ohji S."/>
            <person name="Ichikawa N."/>
        </authorList>
    </citation>
    <scope>NUCLEOTIDE SEQUENCE [LARGE SCALE GENOMIC DNA]</scope>
    <source>
        <strain evidence="4 5">NBRC 106333</strain>
    </source>
</reference>
<dbReference type="InterPro" id="IPR050188">
    <property type="entry name" value="RluA_PseudoU_synthase"/>
</dbReference>
<feature type="domain" description="Pseudouridine synthase RsuA/RluA-like" evidence="3">
    <location>
        <begin position="90"/>
        <end position="237"/>
    </location>
</feature>
<dbReference type="PROSITE" id="PS01129">
    <property type="entry name" value="PSI_RLU"/>
    <property type="match status" value="1"/>
</dbReference>
<protein>
    <recommendedName>
        <fullName evidence="2">Pseudouridine synthase</fullName>
        <ecNumber evidence="2">5.4.99.-</ecNumber>
    </recommendedName>
</protein>
<keyword evidence="2" id="KW-0413">Isomerase</keyword>
<dbReference type="Gene3D" id="3.30.2350.10">
    <property type="entry name" value="Pseudouridine synthase"/>
    <property type="match status" value="1"/>
</dbReference>
<dbReference type="InterPro" id="IPR006145">
    <property type="entry name" value="PsdUridine_synth_RsuA/RluA"/>
</dbReference>
<dbReference type="PANTHER" id="PTHR21600:SF88">
    <property type="entry name" value="RNA PSEUDOURIDINE SYNTHASE 5"/>
    <property type="match status" value="1"/>
</dbReference>
<evidence type="ECO:0000256" key="1">
    <source>
        <dbReference type="ARBA" id="ARBA00010876"/>
    </source>
</evidence>
<dbReference type="RefSeq" id="WP_146881873.1">
    <property type="nucleotide sequence ID" value="NZ_BJXB01000001.1"/>
</dbReference>
<comment type="function">
    <text evidence="2">Responsible for synthesis of pseudouridine from uracil.</text>
</comment>